<dbReference type="InterPro" id="IPR011042">
    <property type="entry name" value="6-blade_b-propeller_TolB-like"/>
</dbReference>
<dbReference type="EMBL" id="MPIN01000001">
    <property type="protein sequence ID" value="OJH42871.1"/>
    <property type="molecule type" value="Genomic_DNA"/>
</dbReference>
<proteinExistence type="predicted"/>
<dbReference type="InterPro" id="IPR054539">
    <property type="entry name" value="Beta-prop_PDH"/>
</dbReference>
<organism evidence="2 3">
    <name type="scientific">Cystobacter ferrugineus</name>
    <dbReference type="NCBI Taxonomy" id="83449"/>
    <lineage>
        <taxon>Bacteria</taxon>
        <taxon>Pseudomonadati</taxon>
        <taxon>Myxococcota</taxon>
        <taxon>Myxococcia</taxon>
        <taxon>Myxococcales</taxon>
        <taxon>Cystobacterineae</taxon>
        <taxon>Archangiaceae</taxon>
        <taxon>Cystobacter</taxon>
    </lineage>
</organism>
<dbReference type="AlphaFoldDB" id="A0A1L9BKR4"/>
<dbReference type="SUPFAM" id="SSF50952">
    <property type="entry name" value="Soluble quinoprotein glucose dehydrogenase"/>
    <property type="match status" value="1"/>
</dbReference>
<dbReference type="PROSITE" id="PS51257">
    <property type="entry name" value="PROKAR_LIPOPROTEIN"/>
    <property type="match status" value="1"/>
</dbReference>
<dbReference type="PANTHER" id="PTHR33546:SF1">
    <property type="entry name" value="LARGE, MULTIFUNCTIONAL SECRETED PROTEIN"/>
    <property type="match status" value="1"/>
</dbReference>
<comment type="caution">
    <text evidence="2">The sequence shown here is derived from an EMBL/GenBank/DDBJ whole genome shotgun (WGS) entry which is preliminary data.</text>
</comment>
<gene>
    <name evidence="2" type="ORF">BON30_02125</name>
</gene>
<evidence type="ECO:0000313" key="2">
    <source>
        <dbReference type="EMBL" id="OJH42871.1"/>
    </source>
</evidence>
<dbReference type="Gene3D" id="2.120.10.30">
    <property type="entry name" value="TolB, C-terminal domain"/>
    <property type="match status" value="1"/>
</dbReference>
<keyword evidence="3" id="KW-1185">Reference proteome</keyword>
<reference evidence="2 3" key="2">
    <citation type="submission" date="2016-12" db="EMBL/GenBank/DDBJ databases">
        <title>Draft Genome Sequence of Cystobacter ferrugineus Strain Cbfe23.</title>
        <authorList>
            <person name="Akbar S."/>
            <person name="Dowd S.E."/>
            <person name="Stevens D.C."/>
        </authorList>
    </citation>
    <scope>NUCLEOTIDE SEQUENCE [LARGE SCALE GENOMIC DNA]</scope>
    <source>
        <strain evidence="2 3">Cbfe23</strain>
    </source>
</reference>
<evidence type="ECO:0000259" key="1">
    <source>
        <dbReference type="Pfam" id="PF22807"/>
    </source>
</evidence>
<feature type="domain" description="Pyrroloquinoline quinone-dependent pyranose dehydrogenase beta-propeller" evidence="1">
    <location>
        <begin position="62"/>
        <end position="278"/>
    </location>
</feature>
<evidence type="ECO:0000313" key="3">
    <source>
        <dbReference type="Proteomes" id="UP000182229"/>
    </source>
</evidence>
<dbReference type="Proteomes" id="UP000182229">
    <property type="component" value="Unassembled WGS sequence"/>
</dbReference>
<name>A0A1L9BKR4_9BACT</name>
<protein>
    <submittedName>
        <fullName evidence="2">L-sorbosone dehydrogenase</fullName>
    </submittedName>
</protein>
<sequence>MRTWGLVGLLGSGLLGCTHKEVAPPERVESRTGTVELPAPYATDSVLRFSKVVGWPEDKAPVAEGFTVKRFATGLVSPRNLYVTPTGDVLVAEANTELSGVKKLGAKLIGYAASSRVEPSANRITLLRDADHDGVPESRTVFLSGLNQPFGMLVLGDFFYVANTDALWRYPYRPGDTTITGKGEKLLDLPAGGYNNHWTRNLVAHPDGTKIYVTVGSGSNVGEHGLAHEARRATVLEINPDGSGERVYASGLRNPVGLRFAPGSHVLWTAVNERDELGDELVPDYLTHLEEGAFYGWPFSYWGAHVDPRVKEQDPERVKQARVPDVALGAHTASLGLAFGEGTMFPERFRQGAFIGQHGSWNRSKLAGYQVVFVPFANGQPTQPPEPFLTGFIKDADEREVHGRPVGVTFLPDGSLLVADDAGNIVWRVSR</sequence>
<dbReference type="Pfam" id="PF22807">
    <property type="entry name" value="TrAA12"/>
    <property type="match status" value="2"/>
</dbReference>
<reference evidence="3" key="1">
    <citation type="submission" date="2016-11" db="EMBL/GenBank/DDBJ databases">
        <authorList>
            <person name="Shukria A."/>
            <person name="Stevens D.C."/>
        </authorList>
    </citation>
    <scope>NUCLEOTIDE SEQUENCE [LARGE SCALE GENOMIC DNA]</scope>
    <source>
        <strain evidence="3">Cbfe23</strain>
    </source>
</reference>
<accession>A0A1L9BKR4</accession>
<dbReference type="PANTHER" id="PTHR33546">
    <property type="entry name" value="LARGE, MULTIFUNCTIONAL SECRETED PROTEIN-RELATED"/>
    <property type="match status" value="1"/>
</dbReference>
<feature type="domain" description="Pyrroloquinoline quinone-dependent pyranose dehydrogenase beta-propeller" evidence="1">
    <location>
        <begin position="309"/>
        <end position="427"/>
    </location>
</feature>
<dbReference type="InterPro" id="IPR011041">
    <property type="entry name" value="Quinoprot_gluc/sorb_DH_b-prop"/>
</dbReference>